<sequence>MDKSLSNIKKLELLDEMFIALPDELLKRLPVPAAFRKLPPAQQKRVHRIYYSKKIGFDDKMREVGQLITRLSTDQQRRLMPIHPVEEGPPNKHIPTLVEFDVPVLLQFNGHLETHLLQAYMDSDNFSFLRWLVGKKGIDEMSRARLVGVLLKQTYQMDPDNFPLPLNGDSHEITDDIRNLGVRLMFGQNPFDRVDPFKVKLQTLRRLFAKRTQEGKPPKVGEATIEPASDFAEVKNSGWIDRLEMFPEANLFEIQQNDDKAFTAQKFGPIFGSLDKFFAIVNGTMHWGWHGDDFGQNATNF</sequence>
<evidence type="ECO:0000313" key="1">
    <source>
        <dbReference type="Proteomes" id="UP000050741"/>
    </source>
</evidence>
<proteinExistence type="predicted"/>
<organism evidence="1 2">
    <name type="scientific">Globodera pallida</name>
    <name type="common">Potato cyst nematode worm</name>
    <name type="synonym">Heterodera pallida</name>
    <dbReference type="NCBI Taxonomy" id="36090"/>
    <lineage>
        <taxon>Eukaryota</taxon>
        <taxon>Metazoa</taxon>
        <taxon>Ecdysozoa</taxon>
        <taxon>Nematoda</taxon>
        <taxon>Chromadorea</taxon>
        <taxon>Rhabditida</taxon>
        <taxon>Tylenchina</taxon>
        <taxon>Tylenchomorpha</taxon>
        <taxon>Tylenchoidea</taxon>
        <taxon>Heteroderidae</taxon>
        <taxon>Heteroderinae</taxon>
        <taxon>Globodera</taxon>
    </lineage>
</organism>
<name>A0A183BKX7_GLOPA</name>
<accession>A0A183BKX7</accession>
<dbReference type="WBParaSite" id="GPLIN_000125800">
    <property type="protein sequence ID" value="GPLIN_000125800"/>
    <property type="gene ID" value="GPLIN_000125800"/>
</dbReference>
<keyword evidence="1" id="KW-1185">Reference proteome</keyword>
<evidence type="ECO:0000313" key="2">
    <source>
        <dbReference type="WBParaSite" id="GPLIN_000125800"/>
    </source>
</evidence>
<reference evidence="2" key="3">
    <citation type="submission" date="2016-06" db="UniProtKB">
        <authorList>
            <consortium name="WormBaseParasite"/>
        </authorList>
    </citation>
    <scope>IDENTIFICATION</scope>
</reference>
<protein>
    <submittedName>
        <fullName evidence="2">Tail assembly chaperone</fullName>
    </submittedName>
</protein>
<dbReference type="Proteomes" id="UP000050741">
    <property type="component" value="Unassembled WGS sequence"/>
</dbReference>
<reference evidence="1" key="2">
    <citation type="submission" date="2014-05" db="EMBL/GenBank/DDBJ databases">
        <title>The genome and life-stage specific transcriptomes of Globodera pallida elucidate key aspects of plant parasitism by a cyst nematode.</title>
        <authorList>
            <person name="Cotton J.A."/>
            <person name="Lilley C.J."/>
            <person name="Jones L.M."/>
            <person name="Kikuchi T."/>
            <person name="Reid A.J."/>
            <person name="Thorpe P."/>
            <person name="Tsai I.J."/>
            <person name="Beasley H."/>
            <person name="Blok V."/>
            <person name="Cock P.J.A."/>
            <person name="Van den Akker S.E."/>
            <person name="Holroyd N."/>
            <person name="Hunt M."/>
            <person name="Mantelin S."/>
            <person name="Naghra H."/>
            <person name="Pain A."/>
            <person name="Palomares-Rius J.E."/>
            <person name="Zarowiecki M."/>
            <person name="Berriman M."/>
            <person name="Jones J.T."/>
            <person name="Urwin P.E."/>
        </authorList>
    </citation>
    <scope>NUCLEOTIDE SEQUENCE [LARGE SCALE GENOMIC DNA]</scope>
    <source>
        <strain evidence="1">Lindley</strain>
    </source>
</reference>
<reference evidence="1" key="1">
    <citation type="submission" date="2013-12" db="EMBL/GenBank/DDBJ databases">
        <authorList>
            <person name="Aslett M."/>
        </authorList>
    </citation>
    <scope>NUCLEOTIDE SEQUENCE [LARGE SCALE GENOMIC DNA]</scope>
    <source>
        <strain evidence="1">Lindley</strain>
    </source>
</reference>
<dbReference type="AlphaFoldDB" id="A0A183BKX7"/>